<dbReference type="eggNOG" id="COG0438">
    <property type="taxonomic scope" value="Bacteria"/>
</dbReference>
<dbReference type="InterPro" id="IPR001296">
    <property type="entry name" value="Glyco_trans_1"/>
</dbReference>
<proteinExistence type="predicted"/>
<name>S2DVG5_INDAL</name>
<evidence type="ECO:0000313" key="3">
    <source>
        <dbReference type="EMBL" id="EOZ93858.1"/>
    </source>
</evidence>
<dbReference type="InterPro" id="IPR028098">
    <property type="entry name" value="Glyco_trans_4-like_N"/>
</dbReference>
<feature type="domain" description="Glycosyl transferase family 1" evidence="1">
    <location>
        <begin position="154"/>
        <end position="315"/>
    </location>
</feature>
<dbReference type="AlphaFoldDB" id="S2DVG5"/>
<accession>S2DVG5</accession>
<protein>
    <submittedName>
        <fullName evidence="3">Glycosyltransferase protein</fullName>
    </submittedName>
</protein>
<evidence type="ECO:0000259" key="2">
    <source>
        <dbReference type="Pfam" id="PF13439"/>
    </source>
</evidence>
<dbReference type="InterPro" id="IPR050194">
    <property type="entry name" value="Glycosyltransferase_grp1"/>
</dbReference>
<dbReference type="SUPFAM" id="SSF53756">
    <property type="entry name" value="UDP-Glycosyltransferase/glycogen phosphorylase"/>
    <property type="match status" value="1"/>
</dbReference>
<evidence type="ECO:0000313" key="4">
    <source>
        <dbReference type="Proteomes" id="UP000006073"/>
    </source>
</evidence>
<keyword evidence="4" id="KW-1185">Reference proteome</keyword>
<dbReference type="CDD" id="cd03820">
    <property type="entry name" value="GT4_AmsD-like"/>
    <property type="match status" value="1"/>
</dbReference>
<feature type="domain" description="Glycosyltransferase subfamily 4-like N-terminal" evidence="2">
    <location>
        <begin position="2"/>
        <end position="151"/>
    </location>
</feature>
<evidence type="ECO:0000259" key="1">
    <source>
        <dbReference type="Pfam" id="PF00534"/>
    </source>
</evidence>
<dbReference type="STRING" id="1189612.A33Q_3463"/>
<reference evidence="3 4" key="1">
    <citation type="journal article" date="2013" name="Genome Announc.">
        <title>Draft Genome Sequence of Indibacter alkaliphilus Strain LW1T, Isolated from Lonar Lake, a Haloalkaline Lake in the Buldana District of Maharashtra, India.</title>
        <authorList>
            <person name="Singh A."/>
            <person name="Kumar Jangir P."/>
            <person name="Sharma R."/>
            <person name="Singh A."/>
            <person name="Kumar Pinnaka A."/>
            <person name="Shivaji S."/>
        </authorList>
    </citation>
    <scope>NUCLEOTIDE SEQUENCE [LARGE SCALE GENOMIC DNA]</scope>
    <source>
        <strain evidence="4">CCUG 57479 / KCTC 22604 / LW1</strain>
    </source>
</reference>
<dbReference type="EMBL" id="ALWO02000044">
    <property type="protein sequence ID" value="EOZ93858.1"/>
    <property type="molecule type" value="Genomic_DNA"/>
</dbReference>
<gene>
    <name evidence="3" type="ORF">A33Q_3463</name>
</gene>
<dbReference type="PANTHER" id="PTHR45947:SF3">
    <property type="entry name" value="SULFOQUINOVOSYL TRANSFERASE SQD2"/>
    <property type="match status" value="1"/>
</dbReference>
<dbReference type="Proteomes" id="UP000006073">
    <property type="component" value="Unassembled WGS sequence"/>
</dbReference>
<comment type="caution">
    <text evidence="3">The sequence shown here is derived from an EMBL/GenBank/DDBJ whole genome shotgun (WGS) entry which is preliminary data.</text>
</comment>
<dbReference type="GO" id="GO:0016757">
    <property type="term" value="F:glycosyltransferase activity"/>
    <property type="evidence" value="ECO:0007669"/>
    <property type="project" value="InterPro"/>
</dbReference>
<sequence>MAELSNQFAKKEFLEVHLILLAKSEDFYFINHNVTIHRLGYQNNGRFGKIFSEFTTFVKLRKLLKSNKPDIILSFMDKYNIFTILSSAFLDLKVFVSDRSNPLKKIPKSTEILKKLTYNFATGIIAQTHFAKSVLECRINHKNIKVIPNPLKSDQNILKKTKEKIILNVGRLVPEKGQKFLLDAFSQLNDQGGWEIVILGEGPLKEDLEGQIKCLGLDNKVSLQGSVKNVDEWYSKASIFAFSSVSEGFPNSLVEAMASGLPCISFDCNAGPSDIIDNGINGLLVNVEDINGYTEKLKELIENEHLRTTLGRNSKSIIERLDSEKIANQYLNFFLENCK</sequence>
<dbReference type="Pfam" id="PF13439">
    <property type="entry name" value="Glyco_transf_4"/>
    <property type="match status" value="1"/>
</dbReference>
<dbReference type="Pfam" id="PF00534">
    <property type="entry name" value="Glycos_transf_1"/>
    <property type="match status" value="1"/>
</dbReference>
<dbReference type="Gene3D" id="3.40.50.2000">
    <property type="entry name" value="Glycogen Phosphorylase B"/>
    <property type="match status" value="2"/>
</dbReference>
<organism evidence="3 4">
    <name type="scientific">Indibacter alkaliphilus (strain CCUG 57479 / KCTC 22604 / LW1)</name>
    <dbReference type="NCBI Taxonomy" id="1189612"/>
    <lineage>
        <taxon>Bacteria</taxon>
        <taxon>Pseudomonadati</taxon>
        <taxon>Bacteroidota</taxon>
        <taxon>Cytophagia</taxon>
        <taxon>Cytophagales</taxon>
        <taxon>Cyclobacteriaceae</taxon>
    </lineage>
</organism>
<dbReference type="PANTHER" id="PTHR45947">
    <property type="entry name" value="SULFOQUINOVOSYL TRANSFERASE SQD2"/>
    <property type="match status" value="1"/>
</dbReference>